<evidence type="ECO:0000256" key="5">
    <source>
        <dbReference type="ARBA" id="ARBA00047770"/>
    </source>
</evidence>
<keyword evidence="8" id="KW-1185">Reference proteome</keyword>
<gene>
    <name evidence="7" type="ORF">CCMP2556_LOCUS17491</name>
</gene>
<dbReference type="PANTHER" id="PTHR21451">
    <property type="entry name" value="HISTONE H3 METHYLTRANSFERASE"/>
    <property type="match status" value="1"/>
</dbReference>
<dbReference type="PANTHER" id="PTHR21451:SF19">
    <property type="entry name" value="ACTIVATED IN BLOCKED UNFOLDED PROTEIN RESPONSE"/>
    <property type="match status" value="1"/>
</dbReference>
<name>A0ABP0KS78_9DINO</name>
<evidence type="ECO:0000256" key="2">
    <source>
        <dbReference type="ARBA" id="ARBA00020987"/>
    </source>
</evidence>
<sequence>MLRPDWRERPVWRVPLRPAPQLPAPVTGRVWRGRPRWAACISVVQFGCIPCTVAPRQGTDLVSRRVQRLRKVQPGIDYEQDPWREIPWCDLPPLSMGTEERLVQLRKDMEEAYGEEHIEPWHVRRKEIEEVFRPNRCANTYGELDHNGFARLLQEASLQPHHRFCDVGSGLGKLVLCAAVVTCAECYGVEISPHRHQCALEGFQRLKASGAISAEEASRVHLLGGNCAAEDGVPQDLLRASHLILTMRRSTQAVNRLYKALHASGPLLSGEDRILWSVTHHLKMREGMTFQRRLLIEGFELPQSLGPDNRICQGKVTQEMVLHEYRLAF</sequence>
<comment type="caution">
    <text evidence="7">The sequence shown here is derived from an EMBL/GenBank/DDBJ whole genome shotgun (WGS) entry which is preliminary data.</text>
</comment>
<evidence type="ECO:0000256" key="3">
    <source>
        <dbReference type="ARBA" id="ARBA00022853"/>
    </source>
</evidence>
<evidence type="ECO:0000256" key="4">
    <source>
        <dbReference type="ARBA" id="ARBA00029821"/>
    </source>
</evidence>
<dbReference type="InterPro" id="IPR029063">
    <property type="entry name" value="SAM-dependent_MTases_sf"/>
</dbReference>
<dbReference type="InterPro" id="IPR030445">
    <property type="entry name" value="H3-K79_meTrfase"/>
</dbReference>
<dbReference type="InterPro" id="IPR025789">
    <property type="entry name" value="DOT1_dom"/>
</dbReference>
<comment type="catalytic activity">
    <reaction evidence="5">
        <text>L-lysyl(79)-[histone H3] + 3 S-adenosyl-L-methionine = N(6),N(6),N(6)-trimethyl-L-lysyl(79)-[histone H3] + 3 S-adenosyl-L-homocysteine + 3 H(+)</text>
        <dbReference type="Rhea" id="RHEA:60328"/>
        <dbReference type="Rhea" id="RHEA-COMP:15549"/>
        <dbReference type="Rhea" id="RHEA-COMP:15552"/>
        <dbReference type="ChEBI" id="CHEBI:15378"/>
        <dbReference type="ChEBI" id="CHEBI:29969"/>
        <dbReference type="ChEBI" id="CHEBI:57856"/>
        <dbReference type="ChEBI" id="CHEBI:59789"/>
        <dbReference type="ChEBI" id="CHEBI:61961"/>
        <dbReference type="EC" id="2.1.1.360"/>
    </reaction>
</comment>
<evidence type="ECO:0000313" key="7">
    <source>
        <dbReference type="EMBL" id="CAK9029466.1"/>
    </source>
</evidence>
<evidence type="ECO:0000259" key="6">
    <source>
        <dbReference type="Pfam" id="PF08123"/>
    </source>
</evidence>
<dbReference type="Gene3D" id="3.40.50.150">
    <property type="entry name" value="Vaccinia Virus protein VP39"/>
    <property type="match status" value="1"/>
</dbReference>
<dbReference type="Pfam" id="PF08123">
    <property type="entry name" value="DOT1"/>
    <property type="match status" value="1"/>
</dbReference>
<dbReference type="EC" id="2.1.1.360" evidence="1"/>
<proteinExistence type="predicted"/>
<feature type="domain" description="DOT1" evidence="6">
    <location>
        <begin position="138"/>
        <end position="201"/>
    </location>
</feature>
<evidence type="ECO:0000256" key="1">
    <source>
        <dbReference type="ARBA" id="ARBA00012190"/>
    </source>
</evidence>
<dbReference type="EMBL" id="CAXAMN010009668">
    <property type="protein sequence ID" value="CAK9029466.1"/>
    <property type="molecule type" value="Genomic_DNA"/>
</dbReference>
<dbReference type="SUPFAM" id="SSF53335">
    <property type="entry name" value="S-adenosyl-L-methionine-dependent methyltransferases"/>
    <property type="match status" value="1"/>
</dbReference>
<accession>A0ABP0KS78</accession>
<evidence type="ECO:0000313" key="8">
    <source>
        <dbReference type="Proteomes" id="UP001642484"/>
    </source>
</evidence>
<organism evidence="7 8">
    <name type="scientific">Durusdinium trenchii</name>
    <dbReference type="NCBI Taxonomy" id="1381693"/>
    <lineage>
        <taxon>Eukaryota</taxon>
        <taxon>Sar</taxon>
        <taxon>Alveolata</taxon>
        <taxon>Dinophyceae</taxon>
        <taxon>Suessiales</taxon>
        <taxon>Symbiodiniaceae</taxon>
        <taxon>Durusdinium</taxon>
    </lineage>
</organism>
<reference evidence="7 8" key="1">
    <citation type="submission" date="2024-02" db="EMBL/GenBank/DDBJ databases">
        <authorList>
            <person name="Chen Y."/>
            <person name="Shah S."/>
            <person name="Dougan E. K."/>
            <person name="Thang M."/>
            <person name="Chan C."/>
        </authorList>
    </citation>
    <scope>NUCLEOTIDE SEQUENCE [LARGE SCALE GENOMIC DNA]</scope>
</reference>
<dbReference type="Proteomes" id="UP001642484">
    <property type="component" value="Unassembled WGS sequence"/>
</dbReference>
<keyword evidence="3" id="KW-0156">Chromatin regulator</keyword>
<protein>
    <recommendedName>
        <fullName evidence="2">Histone-lysine N-methyltransferase, H3 lysine-79 specific</fullName>
        <ecNumber evidence="1">2.1.1.360</ecNumber>
    </recommendedName>
    <alternativeName>
        <fullName evidence="4">Histone H3-K79 methyltransferase</fullName>
    </alternativeName>
</protein>